<keyword evidence="3" id="KW-1185">Reference proteome</keyword>
<dbReference type="InterPro" id="IPR007345">
    <property type="entry name" value="Polysacch_pyruvyl_Trfase"/>
</dbReference>
<dbReference type="EMBL" id="FOLM01000014">
    <property type="protein sequence ID" value="SFD40224.1"/>
    <property type="molecule type" value="Genomic_DNA"/>
</dbReference>
<reference evidence="2 3" key="1">
    <citation type="submission" date="2016-10" db="EMBL/GenBank/DDBJ databases">
        <authorList>
            <person name="de Groot N.N."/>
        </authorList>
    </citation>
    <scope>NUCLEOTIDE SEQUENCE [LARGE SCALE GENOMIC DNA]</scope>
    <source>
        <strain evidence="2 3">CGMCC 4.5739</strain>
    </source>
</reference>
<protein>
    <recommendedName>
        <fullName evidence="1">Polysaccharide pyruvyl transferase domain-containing protein</fullName>
    </recommendedName>
</protein>
<dbReference type="Pfam" id="PF04230">
    <property type="entry name" value="PS_pyruv_trans"/>
    <property type="match status" value="1"/>
</dbReference>
<proteinExistence type="predicted"/>
<accession>A0A1I1S0W0</accession>
<dbReference type="Proteomes" id="UP000199207">
    <property type="component" value="Unassembled WGS sequence"/>
</dbReference>
<dbReference type="AlphaFoldDB" id="A0A1I1S0W0"/>
<name>A0A1I1S0W0_9ACTN</name>
<evidence type="ECO:0000259" key="1">
    <source>
        <dbReference type="Pfam" id="PF04230"/>
    </source>
</evidence>
<dbReference type="OrthoDB" id="4144896at2"/>
<evidence type="ECO:0000313" key="3">
    <source>
        <dbReference type="Proteomes" id="UP000199207"/>
    </source>
</evidence>
<organism evidence="2 3">
    <name type="scientific">Streptomyces aidingensis</name>
    <dbReference type="NCBI Taxonomy" id="910347"/>
    <lineage>
        <taxon>Bacteria</taxon>
        <taxon>Bacillati</taxon>
        <taxon>Actinomycetota</taxon>
        <taxon>Actinomycetes</taxon>
        <taxon>Kitasatosporales</taxon>
        <taxon>Streptomycetaceae</taxon>
        <taxon>Streptomyces</taxon>
    </lineage>
</organism>
<feature type="domain" description="Polysaccharide pyruvyl transferase" evidence="1">
    <location>
        <begin position="392"/>
        <end position="522"/>
    </location>
</feature>
<sequence>MDLSHILVCSFYTADDYYRSHANTLRDNLERMGVAYELEEIHKAEGEDWADICRKKIGFLARVCEENPDKKVFWTDVDCVILKFPPYVVDFTADLIGFQRGFSSPLRIGYANRTRFWEPCFFGVNTTPMARKFIEDAKVLEQNADIKATDDYFFEESWRANAANMSFQVIPSVAVLSKATGNPEGVTAFYSFGSSGHVKDFKDVVVQHGGVDQGTSVPLFRRARRQALRGAKLVERRLPERASKPLRRLADSAGLTHLLTSGGLVASGAGPRHRQRISTEMIMAGQRGEKSRLEDAYLRLTSSGIPTPAEIAAKKAADAFAVYAGRKPDAEPIKLAWWAKPFPGNFGDWLGPMIFAEKTERSIVYQGPTSPSTDPHLMSVGSIGRFIKPSSIVVGTGISTDELELDRKAEYLSVRGPITAEVVRRSGGPLVDSLGDPGVLISRIVPVQRGLTNGKTVLVRHFTHANLPVTLPEGMEELSVLMSHPDAIRTFVTKLNEYDAVVTSAMHVMIICHSYGIPCALVTFEGMESTVHGNGIKYRDYCLGAGLDTVYEPVVVSPDLTRLDLGSMMSKEKITDDKLDEVEQAVASGVTAILSRIA</sequence>
<evidence type="ECO:0000313" key="2">
    <source>
        <dbReference type="EMBL" id="SFD40224.1"/>
    </source>
</evidence>
<gene>
    <name evidence="2" type="ORF">SAMN05421773_114132</name>
</gene>
<dbReference type="STRING" id="910347.SAMN05421773_114132"/>